<evidence type="ECO:0000256" key="1">
    <source>
        <dbReference type="ARBA" id="ARBA00004651"/>
    </source>
</evidence>
<reference evidence="8 9" key="1">
    <citation type="submission" date="2018-12" db="EMBL/GenBank/DDBJ databases">
        <title>Dyella dinghuensis sp. nov. DHOA06 and Dyella choica sp. nov. 4M-K27, isolated from forest soil.</title>
        <authorList>
            <person name="Qiu L.-H."/>
            <person name="Gao Z.-H."/>
        </authorList>
    </citation>
    <scope>NUCLEOTIDE SEQUENCE [LARGE SCALE GENOMIC DNA]</scope>
    <source>
        <strain evidence="8 9">DHOA06</strain>
    </source>
</reference>
<evidence type="ECO:0000256" key="4">
    <source>
        <dbReference type="ARBA" id="ARBA00022989"/>
    </source>
</evidence>
<dbReference type="InterPro" id="IPR007895">
    <property type="entry name" value="MASE1"/>
</dbReference>
<dbReference type="RefSeq" id="WP_126672695.1">
    <property type="nucleotide sequence ID" value="NZ_RYZR01000003.1"/>
</dbReference>
<organism evidence="8 9">
    <name type="scientific">Dyella dinghuensis</name>
    <dbReference type="NCBI Taxonomy" id="1920169"/>
    <lineage>
        <taxon>Bacteria</taxon>
        <taxon>Pseudomonadati</taxon>
        <taxon>Pseudomonadota</taxon>
        <taxon>Gammaproteobacteria</taxon>
        <taxon>Lysobacterales</taxon>
        <taxon>Rhodanobacteraceae</taxon>
        <taxon>Dyella</taxon>
    </lineage>
</organism>
<evidence type="ECO:0000256" key="2">
    <source>
        <dbReference type="ARBA" id="ARBA00022475"/>
    </source>
</evidence>
<feature type="transmembrane region" description="Helical" evidence="6">
    <location>
        <begin position="112"/>
        <end position="134"/>
    </location>
</feature>
<keyword evidence="9" id="KW-1185">Reference proteome</keyword>
<feature type="transmembrane region" description="Helical" evidence="6">
    <location>
        <begin position="10"/>
        <end position="27"/>
    </location>
</feature>
<keyword evidence="4 6" id="KW-1133">Transmembrane helix</keyword>
<comment type="caution">
    <text evidence="8">The sequence shown here is derived from an EMBL/GenBank/DDBJ whole genome shotgun (WGS) entry which is preliminary data.</text>
</comment>
<dbReference type="EMBL" id="RYZR01000003">
    <property type="protein sequence ID" value="RUL66068.1"/>
    <property type="molecule type" value="Genomic_DNA"/>
</dbReference>
<feature type="transmembrane region" description="Helical" evidence="6">
    <location>
        <begin position="154"/>
        <end position="175"/>
    </location>
</feature>
<feature type="transmembrane region" description="Helical" evidence="6">
    <location>
        <begin position="274"/>
        <end position="291"/>
    </location>
</feature>
<feature type="domain" description="MASE1" evidence="7">
    <location>
        <begin position="14"/>
        <end position="292"/>
    </location>
</feature>
<evidence type="ECO:0000256" key="3">
    <source>
        <dbReference type="ARBA" id="ARBA00022692"/>
    </source>
</evidence>
<evidence type="ECO:0000259" key="7">
    <source>
        <dbReference type="Pfam" id="PF05231"/>
    </source>
</evidence>
<accession>A0A432LVM9</accession>
<keyword evidence="3 6" id="KW-0812">Transmembrane</keyword>
<gene>
    <name evidence="8" type="ORF">EKH79_05065</name>
</gene>
<feature type="transmembrane region" description="Helical" evidence="6">
    <location>
        <begin position="244"/>
        <end position="262"/>
    </location>
</feature>
<evidence type="ECO:0000313" key="9">
    <source>
        <dbReference type="Proteomes" id="UP000267077"/>
    </source>
</evidence>
<feature type="transmembrane region" description="Helical" evidence="6">
    <location>
        <begin position="79"/>
        <end position="100"/>
    </location>
</feature>
<dbReference type="Proteomes" id="UP000267077">
    <property type="component" value="Unassembled WGS sequence"/>
</dbReference>
<evidence type="ECO:0000256" key="5">
    <source>
        <dbReference type="ARBA" id="ARBA00023136"/>
    </source>
</evidence>
<protein>
    <recommendedName>
        <fullName evidence="7">MASE1 domain-containing protein</fullName>
    </recommendedName>
</protein>
<keyword evidence="5 6" id="KW-0472">Membrane</keyword>
<comment type="subcellular location">
    <subcellularLocation>
        <location evidence="1">Cell membrane</location>
        <topology evidence="1">Multi-pass membrane protein</topology>
    </subcellularLocation>
</comment>
<dbReference type="GO" id="GO:0005886">
    <property type="term" value="C:plasma membrane"/>
    <property type="evidence" value="ECO:0007669"/>
    <property type="project" value="UniProtKB-SubCell"/>
</dbReference>
<proteinExistence type="predicted"/>
<feature type="transmembrane region" description="Helical" evidence="6">
    <location>
        <begin position="195"/>
        <end position="215"/>
    </location>
</feature>
<evidence type="ECO:0000256" key="6">
    <source>
        <dbReference type="SAM" id="Phobius"/>
    </source>
</evidence>
<name>A0A432LVM9_9GAMM</name>
<evidence type="ECO:0000313" key="8">
    <source>
        <dbReference type="EMBL" id="RUL66068.1"/>
    </source>
</evidence>
<sequence>MIKSIAENRWVRQIAVALGYALVYTVLRPYSGGVWTVTAGLRLSCLLLFPPRYWPALIVGECAAIIPFYYPMAERFGTLWVIVSSIPPMLVAAPIVWWSTRKLGMFPSKRTVKLKALLICITTLSLIWVAMGYASGLTAIASARALHHYQWIEIPYAVLGKYVGILTIVPLALAFKLRKPLPWRAQWDEWTKSRLTLDTAMLLLPTLAVLVWMYRDVSVDIRQVIQMAMFLPVAWLTSKHGWRAAAIGTTVVMFCIFIGNAADPNLGLVETQAFIAFASTSLFALGVRISAQNAREEQEQLDAQAAVKLAQQGLYACEVRMRQTAQALEQIGGTLQLTQTRLLNRFKHMLPLAEGQTYFKQVATTQNQVYRLAESMHPIAWRERGLPAALGETIARSLDESGIAYRFQLKGRGLSQLSSSVHAAIYRFACEAVVYICEQQEWSSVAITLRGGLTNGQQWATLRVEGSTHPSDINDPLYTKCDSRQVALKLGTNGMGIEAMRDHVRLYDGGLHVRRMQGNIQITALMHDAYESLREATTGAPARELYIR</sequence>
<dbReference type="AlphaFoldDB" id="A0A432LVM9"/>
<dbReference type="Pfam" id="PF05231">
    <property type="entry name" value="MASE1"/>
    <property type="match status" value="1"/>
</dbReference>
<dbReference type="OrthoDB" id="5929525at2"/>
<feature type="transmembrane region" description="Helical" evidence="6">
    <location>
        <begin position="56"/>
        <end position="73"/>
    </location>
</feature>
<keyword evidence="2" id="KW-1003">Cell membrane</keyword>